<feature type="coiled-coil region" evidence="1">
    <location>
        <begin position="195"/>
        <end position="241"/>
    </location>
</feature>
<sequence length="311" mass="35041">MSNKHRRGSTTNEFCTVAAAKACGCGNNYKEMCEGEASGWDKYPQKFARKNSSTKLIDSLRKNQRSFEAHHVLPVACVTEVIIGWDEKANSSPSVISGTKWCINTKDNMIAMPMWGHTIMWYTDNFVGISSEVLDEIKSKNKESLGNKALSELSEETSKKLSNMLSDRKDTAPPFKDIPQHNYSHTGRNALSGYNQEIIQRLEAIVADIEEAQEMHQTDKINSIKDALDDLSENMKEILLERANDRVYKGTHEAWKGGMKGVEKDTNSNHWYKNFSMAERPTEMTFPLGKVSDSMAEKIIGLARAMLMESK</sequence>
<proteinExistence type="predicted"/>
<dbReference type="OrthoDB" id="9821823at2"/>
<evidence type="ECO:0000313" key="4">
    <source>
        <dbReference type="Proteomes" id="UP000006327"/>
    </source>
</evidence>
<dbReference type="RefSeq" id="WP_007620207.1">
    <property type="nucleotide sequence ID" value="NZ_BAEO01000031.1"/>
</dbReference>
<evidence type="ECO:0000256" key="1">
    <source>
        <dbReference type="SAM" id="Coils"/>
    </source>
</evidence>
<dbReference type="Proteomes" id="UP000006327">
    <property type="component" value="Unassembled WGS sequence"/>
</dbReference>
<dbReference type="eggNOG" id="ENOG50343B4">
    <property type="taxonomic scope" value="Bacteria"/>
</dbReference>
<feature type="region of interest" description="Disordered" evidence="2">
    <location>
        <begin position="165"/>
        <end position="189"/>
    </location>
</feature>
<keyword evidence="4" id="KW-1185">Reference proteome</keyword>
<accession>K6YML5</accession>
<comment type="caution">
    <text evidence="3">The sequence shown here is derived from an EMBL/GenBank/DDBJ whole genome shotgun (WGS) entry which is preliminary data.</text>
</comment>
<organism evidence="3 4">
    <name type="scientific">Paraglaciecola arctica BSs20135</name>
    <dbReference type="NCBI Taxonomy" id="493475"/>
    <lineage>
        <taxon>Bacteria</taxon>
        <taxon>Pseudomonadati</taxon>
        <taxon>Pseudomonadota</taxon>
        <taxon>Gammaproteobacteria</taxon>
        <taxon>Alteromonadales</taxon>
        <taxon>Alteromonadaceae</taxon>
        <taxon>Paraglaciecola</taxon>
    </lineage>
</organism>
<evidence type="ECO:0000256" key="2">
    <source>
        <dbReference type="SAM" id="MobiDB-lite"/>
    </source>
</evidence>
<gene>
    <name evidence="3" type="ORF">GARC_2446</name>
</gene>
<dbReference type="EMBL" id="BAEO01000031">
    <property type="protein sequence ID" value="GAC19412.1"/>
    <property type="molecule type" value="Genomic_DNA"/>
</dbReference>
<name>K6YML5_9ALTE</name>
<dbReference type="STRING" id="493475.GARC_2446"/>
<evidence type="ECO:0000313" key="3">
    <source>
        <dbReference type="EMBL" id="GAC19412.1"/>
    </source>
</evidence>
<protein>
    <submittedName>
        <fullName evidence="3">Uncharacterized protein</fullName>
    </submittedName>
</protein>
<reference evidence="3 4" key="1">
    <citation type="journal article" date="2017" name="Antonie Van Leeuwenhoek">
        <title>Rhizobium rhizosphaerae sp. nov., a novel species isolated from rice rhizosphere.</title>
        <authorList>
            <person name="Zhao J.J."/>
            <person name="Zhang J."/>
            <person name="Zhang R.J."/>
            <person name="Zhang C.W."/>
            <person name="Yin H.Q."/>
            <person name="Zhang X.X."/>
        </authorList>
    </citation>
    <scope>NUCLEOTIDE SEQUENCE [LARGE SCALE GENOMIC DNA]</scope>
    <source>
        <strain evidence="3 4">BSs20135</strain>
    </source>
</reference>
<keyword evidence="1" id="KW-0175">Coiled coil</keyword>
<dbReference type="AlphaFoldDB" id="K6YML5"/>